<dbReference type="RefSeq" id="WP_109720576.1">
    <property type="nucleotide sequence ID" value="NZ_QEQK01000009.1"/>
</dbReference>
<organism evidence="4 5">
    <name type="scientific">Abyssibacter profundi</name>
    <dbReference type="NCBI Taxonomy" id="2182787"/>
    <lineage>
        <taxon>Bacteria</taxon>
        <taxon>Pseudomonadati</taxon>
        <taxon>Pseudomonadota</taxon>
        <taxon>Gammaproteobacteria</taxon>
        <taxon>Chromatiales</taxon>
        <taxon>Oceanococcaceae</taxon>
        <taxon>Abyssibacter</taxon>
    </lineage>
</organism>
<dbReference type="Gene3D" id="1.10.10.60">
    <property type="entry name" value="Homeodomain-like"/>
    <property type="match status" value="1"/>
</dbReference>
<evidence type="ECO:0000313" key="5">
    <source>
        <dbReference type="Proteomes" id="UP000251800"/>
    </source>
</evidence>
<dbReference type="InterPro" id="IPR050624">
    <property type="entry name" value="HTH-type_Tx_Regulator"/>
</dbReference>
<dbReference type="EMBL" id="QEQK01000009">
    <property type="protein sequence ID" value="PWN55652.1"/>
    <property type="molecule type" value="Genomic_DNA"/>
</dbReference>
<dbReference type="GO" id="GO:0003677">
    <property type="term" value="F:DNA binding"/>
    <property type="evidence" value="ECO:0007669"/>
    <property type="project" value="UniProtKB-UniRule"/>
</dbReference>
<dbReference type="InterPro" id="IPR013570">
    <property type="entry name" value="Tscrpt_reg_YsiA_C"/>
</dbReference>
<dbReference type="Pfam" id="PF08359">
    <property type="entry name" value="TetR_C_4"/>
    <property type="match status" value="1"/>
</dbReference>
<gene>
    <name evidence="4" type="ORF">DEH80_11135</name>
</gene>
<dbReference type="SUPFAM" id="SSF46689">
    <property type="entry name" value="Homeodomain-like"/>
    <property type="match status" value="1"/>
</dbReference>
<evidence type="ECO:0000313" key="4">
    <source>
        <dbReference type="EMBL" id="PWN55652.1"/>
    </source>
</evidence>
<dbReference type="Pfam" id="PF00440">
    <property type="entry name" value="TetR_N"/>
    <property type="match status" value="1"/>
</dbReference>
<dbReference type="PRINTS" id="PR00455">
    <property type="entry name" value="HTHTETR"/>
</dbReference>
<accession>A0A363UJP9</accession>
<dbReference type="SUPFAM" id="SSF48498">
    <property type="entry name" value="Tetracyclin repressor-like, C-terminal domain"/>
    <property type="match status" value="1"/>
</dbReference>
<comment type="caution">
    <text evidence="4">The sequence shown here is derived from an EMBL/GenBank/DDBJ whole genome shotgun (WGS) entry which is preliminary data.</text>
</comment>
<sequence length="203" mass="23353">MNQEQALPDLSGLAPATRARIEDALLAVFSEREFHKVGMAEIARQARVSLQTLYKYYGSKEALLYSGLDHWMAQVTERMTDHLQGIQNYKDRLRKVFWVLLDFYERNPKVGLLMQNAIYFNAWGREPALRQPQFTHVFMQVLSEGRDAGVLTDEVETRVLLDIFYGVAARIIAQWLNHGMKEPLAARADVLFELIWRAIAKPG</sequence>
<evidence type="ECO:0000259" key="3">
    <source>
        <dbReference type="PROSITE" id="PS50977"/>
    </source>
</evidence>
<evidence type="ECO:0000256" key="1">
    <source>
        <dbReference type="ARBA" id="ARBA00023125"/>
    </source>
</evidence>
<keyword evidence="5" id="KW-1185">Reference proteome</keyword>
<dbReference type="InterPro" id="IPR036271">
    <property type="entry name" value="Tet_transcr_reg_TetR-rel_C_sf"/>
</dbReference>
<protein>
    <submittedName>
        <fullName evidence="4">TetR family transcriptional regulator</fullName>
    </submittedName>
</protein>
<feature type="DNA-binding region" description="H-T-H motif" evidence="2">
    <location>
        <begin position="38"/>
        <end position="57"/>
    </location>
</feature>
<dbReference type="InterPro" id="IPR001647">
    <property type="entry name" value="HTH_TetR"/>
</dbReference>
<evidence type="ECO:0000256" key="2">
    <source>
        <dbReference type="PROSITE-ProRule" id="PRU00335"/>
    </source>
</evidence>
<proteinExistence type="predicted"/>
<keyword evidence="1 2" id="KW-0238">DNA-binding</keyword>
<dbReference type="OrthoDB" id="116240at2"/>
<feature type="domain" description="HTH tetR-type" evidence="3">
    <location>
        <begin position="15"/>
        <end position="75"/>
    </location>
</feature>
<dbReference type="Gene3D" id="1.10.357.10">
    <property type="entry name" value="Tetracycline Repressor, domain 2"/>
    <property type="match status" value="1"/>
</dbReference>
<dbReference type="Proteomes" id="UP000251800">
    <property type="component" value="Unassembled WGS sequence"/>
</dbReference>
<dbReference type="AlphaFoldDB" id="A0A363UJP9"/>
<reference evidence="4 5" key="1">
    <citation type="submission" date="2018-05" db="EMBL/GenBank/DDBJ databases">
        <title>Abyssibacter profundi OUC007T gen. nov., sp. nov, a marine bacterium isolated from seawater of the Mariana Trench.</title>
        <authorList>
            <person name="Zhou S."/>
        </authorList>
    </citation>
    <scope>NUCLEOTIDE SEQUENCE [LARGE SCALE GENOMIC DNA]</scope>
    <source>
        <strain evidence="4 5">OUC007</strain>
    </source>
</reference>
<dbReference type="InterPro" id="IPR009057">
    <property type="entry name" value="Homeodomain-like_sf"/>
</dbReference>
<dbReference type="PANTHER" id="PTHR43479:SF11">
    <property type="entry name" value="ACREF_ENVCD OPERON REPRESSOR-RELATED"/>
    <property type="match status" value="1"/>
</dbReference>
<name>A0A363UJP9_9GAMM</name>
<dbReference type="PROSITE" id="PS50977">
    <property type="entry name" value="HTH_TETR_2"/>
    <property type="match status" value="1"/>
</dbReference>
<dbReference type="PANTHER" id="PTHR43479">
    <property type="entry name" value="ACREF/ENVCD OPERON REPRESSOR-RELATED"/>
    <property type="match status" value="1"/>
</dbReference>